<proteinExistence type="predicted"/>
<keyword evidence="2" id="KW-0614">Plasmid</keyword>
<feature type="compositionally biased region" description="Polar residues" evidence="1">
    <location>
        <begin position="34"/>
        <end position="43"/>
    </location>
</feature>
<dbReference type="AlphaFoldDB" id="A0A8B0SZ29"/>
<evidence type="ECO:0000313" key="2">
    <source>
        <dbReference type="EMBL" id="QTX14522.1"/>
    </source>
</evidence>
<accession>A0A8B0SZ29</accession>
<name>A0A8B0SZ29_KLEPN</name>
<geneLocation type="plasmid" evidence="2">
    <name>p17-15-vir-like</name>
</geneLocation>
<dbReference type="EMBL" id="MN956836">
    <property type="protein sequence ID" value="QTX14522.1"/>
    <property type="molecule type" value="Genomic_DNA"/>
</dbReference>
<evidence type="ECO:0000256" key="1">
    <source>
        <dbReference type="SAM" id="MobiDB-lite"/>
    </source>
</evidence>
<protein>
    <submittedName>
        <fullName evidence="2">IncF plasmid conjugative transfer protein TraG</fullName>
    </submittedName>
</protein>
<organism evidence="2">
    <name type="scientific">Klebsiella pneumoniae</name>
    <dbReference type="NCBI Taxonomy" id="573"/>
    <lineage>
        <taxon>Bacteria</taxon>
        <taxon>Pseudomonadati</taxon>
        <taxon>Pseudomonadota</taxon>
        <taxon>Gammaproteobacteria</taxon>
        <taxon>Enterobacterales</taxon>
        <taxon>Enterobacteriaceae</taxon>
        <taxon>Klebsiella/Raoultella group</taxon>
        <taxon>Klebsiella</taxon>
        <taxon>Klebsiella pneumoniae complex</taxon>
    </lineage>
</organism>
<sequence length="49" mass="5203">MEFWGSAVWQVRKVGQWFFSAEVGGKGSAGWGHSSGNTDNVGTSGRGIE</sequence>
<reference evidence="2" key="1">
    <citation type="submission" date="2020-01" db="EMBL/GenBank/DDBJ databases">
        <authorList>
            <person name="Qin S."/>
        </authorList>
    </citation>
    <scope>NUCLEOTIDE SEQUENCE</scope>
    <source>
        <strain evidence="2">CVir17-16-YZ6g</strain>
        <plasmid evidence="2">p17-15-vir-like</plasmid>
    </source>
</reference>
<feature type="region of interest" description="Disordered" evidence="1">
    <location>
        <begin position="26"/>
        <end position="49"/>
    </location>
</feature>